<dbReference type="InterPro" id="IPR049609">
    <property type="entry name" value="Syp1-like_MHD"/>
</dbReference>
<name>A0A2P7YMM3_9ASCO</name>
<dbReference type="InterPro" id="IPR028565">
    <property type="entry name" value="MHD"/>
</dbReference>
<dbReference type="AlphaFoldDB" id="A0A2P7YMM3"/>
<feature type="domain" description="MHD" evidence="2">
    <location>
        <begin position="679"/>
        <end position="915"/>
    </location>
</feature>
<reference evidence="3 4" key="1">
    <citation type="submission" date="2018-03" db="EMBL/GenBank/DDBJ databases">
        <title>Candida pseudohaemulonii genome assembly and annotation.</title>
        <authorList>
            <person name="Munoz J.F."/>
            <person name="Gade L.G."/>
            <person name="Chow N.A."/>
            <person name="Litvintseva A.P."/>
            <person name="Loparev V.N."/>
            <person name="Cuomo C.A."/>
        </authorList>
    </citation>
    <scope>NUCLEOTIDE SEQUENCE [LARGE SCALE GENOMIC DNA]</scope>
    <source>
        <strain evidence="3 4">B12108</strain>
    </source>
</reference>
<feature type="compositionally biased region" description="Basic and acidic residues" evidence="1">
    <location>
        <begin position="443"/>
        <end position="458"/>
    </location>
</feature>
<proteinExistence type="predicted"/>
<evidence type="ECO:0000256" key="1">
    <source>
        <dbReference type="SAM" id="MobiDB-lite"/>
    </source>
</evidence>
<evidence type="ECO:0000259" key="2">
    <source>
        <dbReference type="PROSITE" id="PS51072"/>
    </source>
</evidence>
<dbReference type="OrthoDB" id="331602at2759"/>
<dbReference type="Proteomes" id="UP000241107">
    <property type="component" value="Unassembled WGS sequence"/>
</dbReference>
<dbReference type="STRING" id="418784.A0A2P7YMM3"/>
<sequence length="915" mass="98480">MADTSEFATTILTSTLPGDVANFIPHSLDLSQTLIEKNLAVWFSNYTKMLIKYNQDLNLLVANGRDFFANSGAEFGSIDKIWNCVALCVTSQIGANDSLIKVMRNDILSQLGAATRDDVRFSELVVNLKELAEISQALEKNDPNGEYQWNVKAPTVLSNFENFKRHEKQLLSSSFLSYMNTINTKTSEVLQKNENAVNYILKEFNVDNEMDAYVNYMVNAKVQPPARDLAKAQHQPPRQASTSSPARNQSSRASVSSVLSEPKKKLKLRSKMGSLLGRKKKNEKHAPSPVEAIPEDQSVSSVSRLNTFSTRPSNTEPLPSPVKQHVERGLFVAPSNGAQSSSAGGSGSGSGFGAGAAGAAVGGAAGLAAGAVASSSQNIRSQSFNNAVPLQPSAPKKEEPVVSSPSLGRDDGPNIVKYTSSDEDSDGPTDSQGNRLLMLQTHQLDHPPKVETDAEARSRNTSSGKYSFDYGDEDKDISATATPKVDHTEDFPSFGGPSTDASGRPGLLSDVPPTSSTAANIASEVGPPPSPPSSYSQETPSRESSNAAGIAAGVGAGAIAGGAGVAALNSHQQQQAPPQTQQAQQPQQPRQSQATHQQPPPPPPSRKVHSSTDPTLNRRDLHSGQFHNLPPARELMIQPRIPHDEAGTRTSLVSQNTGNSFFRHDNQFKHFGSSQALVNEGLHTSVAEIINVTFKGGNVTKAHVLGEVAFNYNSAVSTQQPQEINIPVPFTKFLLNEQFMRQIGEHRYSLDLSQIASRTLGGLKYIANLDESQAPVTVRQIWKFEPHQASLIIKLSHNPAFGQLVQLDGLVISASLDHTAQSTSASSKPEGSFNKDKNRITWRYTKPLVLDGTVQEEKLIARFTTNGKANEAPSGVQLKFNVVDPPTTYVPILDSQGLSIPSFRSLTTGSYLSHA</sequence>
<evidence type="ECO:0000313" key="4">
    <source>
        <dbReference type="Proteomes" id="UP000241107"/>
    </source>
</evidence>
<dbReference type="InterPro" id="IPR018808">
    <property type="entry name" value="Muniscin_C"/>
</dbReference>
<dbReference type="CDD" id="cd09264">
    <property type="entry name" value="AP_Syp1_MHD"/>
    <property type="match status" value="1"/>
</dbReference>
<feature type="compositionally biased region" description="Polar residues" evidence="1">
    <location>
        <begin position="297"/>
        <end position="317"/>
    </location>
</feature>
<dbReference type="PROSITE" id="PS51072">
    <property type="entry name" value="MHD"/>
    <property type="match status" value="1"/>
</dbReference>
<feature type="region of interest" description="Disordered" evidence="1">
    <location>
        <begin position="384"/>
        <end position="546"/>
    </location>
</feature>
<dbReference type="EMBL" id="PYFQ01000009">
    <property type="protein sequence ID" value="PSK37203.1"/>
    <property type="molecule type" value="Genomic_DNA"/>
</dbReference>
<feature type="compositionally biased region" description="Low complexity" evidence="1">
    <location>
        <begin position="568"/>
        <end position="597"/>
    </location>
</feature>
<evidence type="ECO:0000313" key="3">
    <source>
        <dbReference type="EMBL" id="PSK37203.1"/>
    </source>
</evidence>
<dbReference type="Gene3D" id="1.20.1270.60">
    <property type="entry name" value="Arfaptin homology (AH) domain/BAR domain"/>
    <property type="match status" value="1"/>
</dbReference>
<keyword evidence="4" id="KW-1185">Reference proteome</keyword>
<feature type="compositionally biased region" description="Low complexity" evidence="1">
    <location>
        <begin position="250"/>
        <end position="260"/>
    </location>
</feature>
<dbReference type="InterPro" id="IPR027267">
    <property type="entry name" value="AH/BAR_dom_sf"/>
</dbReference>
<dbReference type="GeneID" id="36567018"/>
<feature type="region of interest" description="Disordered" evidence="1">
    <location>
        <begin position="568"/>
        <end position="627"/>
    </location>
</feature>
<feature type="compositionally biased region" description="Polar residues" evidence="1">
    <location>
        <begin position="236"/>
        <end position="249"/>
    </location>
</feature>
<feature type="region of interest" description="Disordered" evidence="1">
    <location>
        <begin position="227"/>
        <end position="321"/>
    </location>
</feature>
<dbReference type="Pfam" id="PF10291">
    <property type="entry name" value="muHD"/>
    <property type="match status" value="1"/>
</dbReference>
<dbReference type="RefSeq" id="XP_024713054.1">
    <property type="nucleotide sequence ID" value="XM_024858967.1"/>
</dbReference>
<accession>A0A2P7YMM3</accession>
<dbReference type="VEuPathDB" id="FungiDB:C7M61_003630"/>
<gene>
    <name evidence="3" type="ORF">C7M61_003630</name>
</gene>
<organism evidence="3 4">
    <name type="scientific">Candidozyma pseudohaemuli</name>
    <dbReference type="NCBI Taxonomy" id="418784"/>
    <lineage>
        <taxon>Eukaryota</taxon>
        <taxon>Fungi</taxon>
        <taxon>Dikarya</taxon>
        <taxon>Ascomycota</taxon>
        <taxon>Saccharomycotina</taxon>
        <taxon>Pichiomycetes</taxon>
        <taxon>Metschnikowiaceae</taxon>
        <taxon>Candidozyma</taxon>
    </lineage>
</organism>
<protein>
    <recommendedName>
        <fullName evidence="2">MHD domain-containing protein</fullName>
    </recommendedName>
</protein>
<comment type="caution">
    <text evidence="3">The sequence shown here is derived from an EMBL/GenBank/DDBJ whole genome shotgun (WGS) entry which is preliminary data.</text>
</comment>